<dbReference type="EMBL" id="ABOX02000001">
    <property type="protein sequence ID" value="EEF63375.1"/>
    <property type="molecule type" value="Genomic_DNA"/>
</dbReference>
<comment type="caution">
    <text evidence="2">The sequence shown here is derived from an EMBL/GenBank/DDBJ whole genome shotgun (WGS) entry which is preliminary data.</text>
</comment>
<evidence type="ECO:0000313" key="3">
    <source>
        <dbReference type="Proteomes" id="UP000003688"/>
    </source>
</evidence>
<dbReference type="OrthoDB" id="6372298at2"/>
<accession>B9XA34</accession>
<protein>
    <recommendedName>
        <fullName evidence="4">SMP domain-containing protein</fullName>
    </recommendedName>
</protein>
<proteinExistence type="predicted"/>
<evidence type="ECO:0000313" key="2">
    <source>
        <dbReference type="EMBL" id="EEF63375.1"/>
    </source>
</evidence>
<evidence type="ECO:0008006" key="4">
    <source>
        <dbReference type="Google" id="ProtNLM"/>
    </source>
</evidence>
<dbReference type="Proteomes" id="UP000003688">
    <property type="component" value="Unassembled WGS sequence"/>
</dbReference>
<reference evidence="2 3" key="1">
    <citation type="journal article" date="2011" name="J. Bacteriol.">
        <title>Genome sequence of 'Pedosphaera parvula' Ellin514, an aerobic Verrucomicrobial isolate from pasture soil.</title>
        <authorList>
            <person name="Kant R."/>
            <person name="van Passel M.W."/>
            <person name="Sangwan P."/>
            <person name="Palva A."/>
            <person name="Lucas S."/>
            <person name="Copeland A."/>
            <person name="Lapidus A."/>
            <person name="Glavina Del Rio T."/>
            <person name="Dalin E."/>
            <person name="Tice H."/>
            <person name="Bruce D."/>
            <person name="Goodwin L."/>
            <person name="Pitluck S."/>
            <person name="Chertkov O."/>
            <person name="Larimer F.W."/>
            <person name="Land M.L."/>
            <person name="Hauser L."/>
            <person name="Brettin T.S."/>
            <person name="Detter J.C."/>
            <person name="Han S."/>
            <person name="de Vos W.M."/>
            <person name="Janssen P.H."/>
            <person name="Smidt H."/>
        </authorList>
    </citation>
    <scope>NUCLEOTIDE SEQUENCE [LARGE SCALE GENOMIC DNA]</scope>
    <source>
        <strain evidence="2 3">Ellin514</strain>
    </source>
</reference>
<feature type="compositionally biased region" description="Polar residues" evidence="1">
    <location>
        <begin position="16"/>
        <end position="56"/>
    </location>
</feature>
<evidence type="ECO:0000256" key="1">
    <source>
        <dbReference type="SAM" id="MobiDB-lite"/>
    </source>
</evidence>
<feature type="region of interest" description="Disordered" evidence="1">
    <location>
        <begin position="1"/>
        <end position="62"/>
    </location>
</feature>
<dbReference type="AlphaFoldDB" id="B9XA34"/>
<organism evidence="2 3">
    <name type="scientific">Pedosphaera parvula (strain Ellin514)</name>
    <dbReference type="NCBI Taxonomy" id="320771"/>
    <lineage>
        <taxon>Bacteria</taxon>
        <taxon>Pseudomonadati</taxon>
        <taxon>Verrucomicrobiota</taxon>
        <taxon>Pedosphaerae</taxon>
        <taxon>Pedosphaerales</taxon>
        <taxon>Pedosphaeraceae</taxon>
        <taxon>Pedosphaera</taxon>
    </lineage>
</organism>
<feature type="compositionally biased region" description="Low complexity" evidence="1">
    <location>
        <begin position="1"/>
        <end position="14"/>
    </location>
</feature>
<name>B9XA34_PEDPL</name>
<sequence>MSKGNSGNSGSKCGTPMTSQAASRIQSATAKSNGGQVPSGSFASRAQSSVAKSSGQSGNGGK</sequence>
<keyword evidence="3" id="KW-1185">Reference proteome</keyword>
<gene>
    <name evidence="2" type="ORF">Cflav_PD6010</name>
</gene>